<accession>A0A9N7ULJ9</accession>
<name>A0A9N7ULJ9_PLEPL</name>
<evidence type="ECO:0000313" key="2">
    <source>
        <dbReference type="EMBL" id="CAB1432509.1"/>
    </source>
</evidence>
<comment type="caution">
    <text evidence="2">The sequence shown here is derived from an EMBL/GenBank/DDBJ whole genome shotgun (WGS) entry which is preliminary data.</text>
</comment>
<sequence>MTGPSCLGALSHTPQHLSEGVSAPHKWGAEQARYSQGSHSWPVMKPTEGQCIWDGTQGQDESPGPVISDFISGGRRSLIVNKEQLYRHLKVTEEAWDHFQRQRNITFIQGHLIYN</sequence>
<feature type="region of interest" description="Disordered" evidence="1">
    <location>
        <begin position="1"/>
        <end position="21"/>
    </location>
</feature>
<evidence type="ECO:0000313" key="3">
    <source>
        <dbReference type="Proteomes" id="UP001153269"/>
    </source>
</evidence>
<gene>
    <name evidence="2" type="ORF">PLEPLA_LOCUS20591</name>
</gene>
<organism evidence="2 3">
    <name type="scientific">Pleuronectes platessa</name>
    <name type="common">European plaice</name>
    <dbReference type="NCBI Taxonomy" id="8262"/>
    <lineage>
        <taxon>Eukaryota</taxon>
        <taxon>Metazoa</taxon>
        <taxon>Chordata</taxon>
        <taxon>Craniata</taxon>
        <taxon>Vertebrata</taxon>
        <taxon>Euteleostomi</taxon>
        <taxon>Actinopterygii</taxon>
        <taxon>Neopterygii</taxon>
        <taxon>Teleostei</taxon>
        <taxon>Neoteleostei</taxon>
        <taxon>Acanthomorphata</taxon>
        <taxon>Carangaria</taxon>
        <taxon>Pleuronectiformes</taxon>
        <taxon>Pleuronectoidei</taxon>
        <taxon>Pleuronectidae</taxon>
        <taxon>Pleuronectes</taxon>
    </lineage>
</organism>
<protein>
    <submittedName>
        <fullName evidence="2">Uncharacterized protein</fullName>
    </submittedName>
</protein>
<proteinExistence type="predicted"/>
<keyword evidence="3" id="KW-1185">Reference proteome</keyword>
<dbReference type="Proteomes" id="UP001153269">
    <property type="component" value="Unassembled WGS sequence"/>
</dbReference>
<dbReference type="AlphaFoldDB" id="A0A9N7ULJ9"/>
<evidence type="ECO:0000256" key="1">
    <source>
        <dbReference type="SAM" id="MobiDB-lite"/>
    </source>
</evidence>
<dbReference type="EMBL" id="CADEAL010001446">
    <property type="protein sequence ID" value="CAB1432509.1"/>
    <property type="molecule type" value="Genomic_DNA"/>
</dbReference>
<reference evidence="2" key="1">
    <citation type="submission" date="2020-03" db="EMBL/GenBank/DDBJ databases">
        <authorList>
            <person name="Weist P."/>
        </authorList>
    </citation>
    <scope>NUCLEOTIDE SEQUENCE</scope>
</reference>